<feature type="domain" description="PheRS DNA binding" evidence="1">
    <location>
        <begin position="83"/>
        <end position="140"/>
    </location>
</feature>
<dbReference type="Proteomes" id="UP001054945">
    <property type="component" value="Unassembled WGS sequence"/>
</dbReference>
<name>A0AAV4T8Q2_CAEEX</name>
<evidence type="ECO:0000313" key="2">
    <source>
        <dbReference type="EMBL" id="GIY42958.1"/>
    </source>
</evidence>
<keyword evidence="2" id="KW-0436">Ligase</keyword>
<dbReference type="AlphaFoldDB" id="A0AAV4T8Q2"/>
<organism evidence="2 3">
    <name type="scientific">Caerostris extrusa</name>
    <name type="common">Bark spider</name>
    <name type="synonym">Caerostris bankana</name>
    <dbReference type="NCBI Taxonomy" id="172846"/>
    <lineage>
        <taxon>Eukaryota</taxon>
        <taxon>Metazoa</taxon>
        <taxon>Ecdysozoa</taxon>
        <taxon>Arthropoda</taxon>
        <taxon>Chelicerata</taxon>
        <taxon>Arachnida</taxon>
        <taxon>Araneae</taxon>
        <taxon>Araneomorphae</taxon>
        <taxon>Entelegynae</taxon>
        <taxon>Araneoidea</taxon>
        <taxon>Araneidae</taxon>
        <taxon>Caerostris</taxon>
    </lineage>
</organism>
<keyword evidence="3" id="KW-1185">Reference proteome</keyword>
<dbReference type="EMBL" id="BPLR01010914">
    <property type="protein sequence ID" value="GIY42958.1"/>
    <property type="molecule type" value="Genomic_DNA"/>
</dbReference>
<protein>
    <submittedName>
        <fullName evidence="2">Phenylalanine--tRNA ligase</fullName>
    </submittedName>
</protein>
<evidence type="ECO:0000313" key="3">
    <source>
        <dbReference type="Proteomes" id="UP001054945"/>
    </source>
</evidence>
<dbReference type="GO" id="GO:0016874">
    <property type="term" value="F:ligase activity"/>
    <property type="evidence" value="ECO:0007669"/>
    <property type="project" value="UniProtKB-KW"/>
</dbReference>
<sequence>MSGDNYYVELLMQNEIFHKLYRKKESFDSLEFAIQLRTNQKTILDAAEYLQSLKRHFITIKQQVFEREWKLTSEGEKVVADGSYEARIFSAIPPEGIALQKLLNSVPRDIIGFNRAMLAGWIYPEEKDGATLVFRKVDTIVD</sequence>
<comment type="caution">
    <text evidence="2">The sequence shown here is derived from an EMBL/GenBank/DDBJ whole genome shotgun (WGS) entry which is preliminary data.</text>
</comment>
<evidence type="ECO:0000259" key="1">
    <source>
        <dbReference type="Pfam" id="PF18553"/>
    </source>
</evidence>
<dbReference type="InterPro" id="IPR040725">
    <property type="entry name" value="PheRS_DBD3"/>
</dbReference>
<dbReference type="Pfam" id="PF18553">
    <property type="entry name" value="PheRS_DBD3"/>
    <property type="match status" value="1"/>
</dbReference>
<gene>
    <name evidence="2" type="primary">farsa</name>
    <name evidence="2" type="ORF">CEXT_752811</name>
</gene>
<reference evidence="2 3" key="1">
    <citation type="submission" date="2021-06" db="EMBL/GenBank/DDBJ databases">
        <title>Caerostris extrusa draft genome.</title>
        <authorList>
            <person name="Kono N."/>
            <person name="Arakawa K."/>
        </authorList>
    </citation>
    <scope>NUCLEOTIDE SEQUENCE [LARGE SCALE GENOMIC DNA]</scope>
</reference>
<accession>A0AAV4T8Q2</accession>
<proteinExistence type="predicted"/>
<dbReference type="Gene3D" id="1.10.10.2330">
    <property type="match status" value="1"/>
</dbReference>